<dbReference type="OrthoDB" id="10254794at2759"/>
<feature type="domain" description="CCDC113/CCDC96 coiled-coil" evidence="6">
    <location>
        <begin position="283"/>
        <end position="456"/>
    </location>
</feature>
<dbReference type="GO" id="GO:0060271">
    <property type="term" value="P:cilium assembly"/>
    <property type="evidence" value="ECO:0007669"/>
    <property type="project" value="TreeGrafter"/>
</dbReference>
<dbReference type="PANTHER" id="PTHR15654:SF1">
    <property type="entry name" value="COILED-COIL DOMAIN-CONTAINING PROTEIN 96"/>
    <property type="match status" value="1"/>
</dbReference>
<comment type="subcellular location">
    <subcellularLocation>
        <location evidence="1">Cell projection</location>
        <location evidence="1">Cilium</location>
    </subcellularLocation>
</comment>
<dbReference type="Pfam" id="PF13870">
    <property type="entry name" value="CCDC113_CCDC96_CC"/>
    <property type="match status" value="1"/>
</dbReference>
<evidence type="ECO:0000259" key="6">
    <source>
        <dbReference type="Pfam" id="PF13870"/>
    </source>
</evidence>
<evidence type="ECO:0000256" key="3">
    <source>
        <dbReference type="ARBA" id="ARBA00023273"/>
    </source>
</evidence>
<dbReference type="InterPro" id="IPR025254">
    <property type="entry name" value="CCDC113/CCDC96_CC"/>
</dbReference>
<feature type="region of interest" description="Disordered" evidence="5">
    <location>
        <begin position="1"/>
        <end position="107"/>
    </location>
</feature>
<dbReference type="AlphaFoldDB" id="A0A835WWP9"/>
<evidence type="ECO:0000256" key="1">
    <source>
        <dbReference type="ARBA" id="ARBA00004138"/>
    </source>
</evidence>
<evidence type="ECO:0000256" key="2">
    <source>
        <dbReference type="ARBA" id="ARBA00023054"/>
    </source>
</evidence>
<dbReference type="GO" id="GO:0005930">
    <property type="term" value="C:axoneme"/>
    <property type="evidence" value="ECO:0007669"/>
    <property type="project" value="TreeGrafter"/>
</dbReference>
<proteinExistence type="predicted"/>
<name>A0A835WWP9_9CHLO</name>
<dbReference type="EMBL" id="JAEHOD010000001">
    <property type="protein sequence ID" value="KAG2455081.1"/>
    <property type="molecule type" value="Genomic_DNA"/>
</dbReference>
<feature type="compositionally biased region" description="Acidic residues" evidence="5">
    <location>
        <begin position="1"/>
        <end position="14"/>
    </location>
</feature>
<comment type="caution">
    <text evidence="7">The sequence shown here is derived from an EMBL/GenBank/DDBJ whole genome shotgun (WGS) entry which is preliminary data.</text>
</comment>
<evidence type="ECO:0000313" key="8">
    <source>
        <dbReference type="Proteomes" id="UP000613740"/>
    </source>
</evidence>
<organism evidence="7 8">
    <name type="scientific">Chlamydomonas schloesseri</name>
    <dbReference type="NCBI Taxonomy" id="2026947"/>
    <lineage>
        <taxon>Eukaryota</taxon>
        <taxon>Viridiplantae</taxon>
        <taxon>Chlorophyta</taxon>
        <taxon>core chlorophytes</taxon>
        <taxon>Chlorophyceae</taxon>
        <taxon>CS clade</taxon>
        <taxon>Chlamydomonadales</taxon>
        <taxon>Chlamydomonadaceae</taxon>
        <taxon>Chlamydomonas</taxon>
    </lineage>
</organism>
<gene>
    <name evidence="7" type="ORF">HYH02_000903</name>
</gene>
<feature type="compositionally biased region" description="Low complexity" evidence="5">
    <location>
        <begin position="80"/>
        <end position="99"/>
    </location>
</feature>
<accession>A0A835WWP9</accession>
<dbReference type="GO" id="GO:0036064">
    <property type="term" value="C:ciliary basal body"/>
    <property type="evidence" value="ECO:0007669"/>
    <property type="project" value="TreeGrafter"/>
</dbReference>
<dbReference type="Proteomes" id="UP000613740">
    <property type="component" value="Unassembled WGS sequence"/>
</dbReference>
<protein>
    <recommendedName>
        <fullName evidence="6">CCDC113/CCDC96 coiled-coil domain-containing protein</fullName>
    </recommendedName>
</protein>
<keyword evidence="3" id="KW-0966">Cell projection</keyword>
<reference evidence="7" key="1">
    <citation type="journal article" date="2020" name="bioRxiv">
        <title>Comparative genomics of Chlamydomonas.</title>
        <authorList>
            <person name="Craig R.J."/>
            <person name="Hasan A.R."/>
            <person name="Ness R.W."/>
            <person name="Keightley P.D."/>
        </authorList>
    </citation>
    <scope>NUCLEOTIDE SEQUENCE</scope>
    <source>
        <strain evidence="7">CCAP 11/173</strain>
    </source>
</reference>
<evidence type="ECO:0000313" key="7">
    <source>
        <dbReference type="EMBL" id="KAG2455081.1"/>
    </source>
</evidence>
<evidence type="ECO:0000256" key="5">
    <source>
        <dbReference type="SAM" id="MobiDB-lite"/>
    </source>
</evidence>
<dbReference type="PANTHER" id="PTHR15654">
    <property type="entry name" value="COILED-COIL DOMAIN-CONTAINING PROTEIN 113-RELATED"/>
    <property type="match status" value="1"/>
</dbReference>
<dbReference type="Gene3D" id="1.10.287.1490">
    <property type="match status" value="1"/>
</dbReference>
<dbReference type="InterPro" id="IPR051885">
    <property type="entry name" value="CC_CF"/>
</dbReference>
<keyword evidence="8" id="KW-1185">Reference proteome</keyword>
<evidence type="ECO:0000256" key="4">
    <source>
        <dbReference type="SAM" id="Coils"/>
    </source>
</evidence>
<feature type="coiled-coil region" evidence="4">
    <location>
        <begin position="274"/>
        <end position="407"/>
    </location>
</feature>
<sequence>MADIDDGDYGDDGYEGSRGGTAESMGEGLGTSYGNEDVRAGYDTPPPGTPDGGRRGVGSRAAAVDSDDDMPMPGRLEALASTRSHSAGSSSRHSRPGSAVINLRGSRPNSAAIAQEIEGFEDDFMERVEEEPEEEMLAEAEEEEDLGPSIEELIERAQMEQTRLLEANDALQRRARMALDFRNKGRPPVNRDLSRLDGAATRYRAALRQWIEILEERDSVEAHYQTTIFDMKHTLEERIKRADDISKAYKHFRLEVAKSAEHSKTARPISEKLLAQLEADDAAKEEEVQRVRLKNIHLTNQLRRIEQTLRQKEELAEGLHLIDFEQLKIENQSLNEKIEERNEELLKLKKKTTTTVQILTHVREKLQFIEKENAALDASLNQLEAELADKRDRLGRAKAERDTLRAKGRKIKESGSNITSPQLLDDIEVQKEKREVLLGHIEEAQQHYAGLSESIQRTNNRIMNATEELQQAQGAAALMTAPGATRTVSISQRA</sequence>
<feature type="coiled-coil region" evidence="4">
    <location>
        <begin position="441"/>
        <end position="475"/>
    </location>
</feature>
<keyword evidence="2 4" id="KW-0175">Coiled coil</keyword>